<proteinExistence type="predicted"/>
<evidence type="ECO:0000313" key="1">
    <source>
        <dbReference type="EMBL" id="AYV84135.1"/>
    </source>
</evidence>
<gene>
    <name evidence="1" type="ORF">Hyperionvirus18_11</name>
</gene>
<accession>A0A3G5AA69</accession>
<organism evidence="1">
    <name type="scientific">Hyperionvirus sp</name>
    <dbReference type="NCBI Taxonomy" id="2487770"/>
    <lineage>
        <taxon>Viruses</taxon>
        <taxon>Varidnaviria</taxon>
        <taxon>Bamfordvirae</taxon>
        <taxon>Nucleocytoviricota</taxon>
        <taxon>Megaviricetes</taxon>
        <taxon>Imitervirales</taxon>
        <taxon>Mimiviridae</taxon>
        <taxon>Klosneuvirinae</taxon>
    </lineage>
</organism>
<sequence length="73" mass="8778">MIIQFFINAFYRTMFRSSWGIFFLYIELDLLEFAIEINKKLIDEYEKNGLIQDASDGYFRVKKLDVLVKKLKS</sequence>
<protein>
    <submittedName>
        <fullName evidence="1">Uncharacterized protein</fullName>
    </submittedName>
</protein>
<name>A0A3G5AA69_9VIRU</name>
<reference evidence="1" key="1">
    <citation type="submission" date="2018-10" db="EMBL/GenBank/DDBJ databases">
        <title>Hidden diversity of soil giant viruses.</title>
        <authorList>
            <person name="Schulz F."/>
            <person name="Alteio L."/>
            <person name="Goudeau D."/>
            <person name="Ryan E.M."/>
            <person name="Malmstrom R.R."/>
            <person name="Blanchard J."/>
            <person name="Woyke T."/>
        </authorList>
    </citation>
    <scope>NUCLEOTIDE SEQUENCE</scope>
    <source>
        <strain evidence="1">HYV1</strain>
    </source>
</reference>
<dbReference type="EMBL" id="MK072400">
    <property type="protein sequence ID" value="AYV84135.1"/>
    <property type="molecule type" value="Genomic_DNA"/>
</dbReference>